<dbReference type="PROSITE" id="PS50110">
    <property type="entry name" value="RESPONSE_REGULATORY"/>
    <property type="match status" value="1"/>
</dbReference>
<dbReference type="InterPro" id="IPR046947">
    <property type="entry name" value="LytR-like"/>
</dbReference>
<proteinExistence type="predicted"/>
<reference evidence="4" key="2">
    <citation type="submission" date="2021-09" db="EMBL/GenBank/DDBJ databases">
        <authorList>
            <person name="Gilroy R."/>
        </authorList>
    </citation>
    <scope>NUCLEOTIDE SEQUENCE</scope>
    <source>
        <strain evidence="4">ChiHjej13B12-9602</strain>
    </source>
</reference>
<keyword evidence="1" id="KW-0597">Phosphoprotein</keyword>
<protein>
    <submittedName>
        <fullName evidence="4">LytTR family DNA-binding domain-containing protein</fullName>
    </submittedName>
</protein>
<dbReference type="InterPro" id="IPR011006">
    <property type="entry name" value="CheY-like_superfamily"/>
</dbReference>
<dbReference type="PANTHER" id="PTHR37299">
    <property type="entry name" value="TRANSCRIPTIONAL REGULATOR-RELATED"/>
    <property type="match status" value="1"/>
</dbReference>
<evidence type="ECO:0000259" key="2">
    <source>
        <dbReference type="PROSITE" id="PS50110"/>
    </source>
</evidence>
<reference evidence="4" key="1">
    <citation type="journal article" date="2021" name="PeerJ">
        <title>Extensive microbial diversity within the chicken gut microbiome revealed by metagenomics and culture.</title>
        <authorList>
            <person name="Gilroy R."/>
            <person name="Ravi A."/>
            <person name="Getino M."/>
            <person name="Pursley I."/>
            <person name="Horton D.L."/>
            <person name="Alikhan N.F."/>
            <person name="Baker D."/>
            <person name="Gharbi K."/>
            <person name="Hall N."/>
            <person name="Watson M."/>
            <person name="Adriaenssens E.M."/>
            <person name="Foster-Nyarko E."/>
            <person name="Jarju S."/>
            <person name="Secka A."/>
            <person name="Antonio M."/>
            <person name="Oren A."/>
            <person name="Chaudhuri R.R."/>
            <person name="La Ragione R."/>
            <person name="Hildebrand F."/>
            <person name="Pallen M.J."/>
        </authorList>
    </citation>
    <scope>NUCLEOTIDE SEQUENCE</scope>
    <source>
        <strain evidence="4">ChiHjej13B12-9602</strain>
    </source>
</reference>
<dbReference type="PANTHER" id="PTHR37299:SF1">
    <property type="entry name" value="STAGE 0 SPORULATION PROTEIN A HOMOLOG"/>
    <property type="match status" value="1"/>
</dbReference>
<sequence length="238" mass="26491">MLRAMIVDDEAPARSELRFLLEQTGKINSITEASSVRSAIEMLMGNRIDVVFLDISMPGASGLQLAEALHKLKNPPAIVFVTAYSDHAVEAFEVDAVDYLLKPVEEARLDQAIEKVLARAKPQTESRATIERIPVEKGGRKVLIPVDQIRYIMAKDDYSCIFTDDDRFLSTTSLAQFEAKLCDFGFFRVHRRYIVNLACVEDVETVPSGAIQLGIAGVEDRVPVSRRRVVPLKKALSL</sequence>
<gene>
    <name evidence="4" type="ORF">K8V70_03415</name>
</gene>
<dbReference type="EMBL" id="DYUZ01000014">
    <property type="protein sequence ID" value="HJG36900.1"/>
    <property type="molecule type" value="Genomic_DNA"/>
</dbReference>
<dbReference type="PROSITE" id="PS50930">
    <property type="entry name" value="HTH_LYTTR"/>
    <property type="match status" value="1"/>
</dbReference>
<dbReference type="Gene3D" id="3.40.50.2300">
    <property type="match status" value="1"/>
</dbReference>
<keyword evidence="4" id="KW-0238">DNA-binding</keyword>
<dbReference type="SMART" id="SM00448">
    <property type="entry name" value="REC"/>
    <property type="match status" value="1"/>
</dbReference>
<dbReference type="OrthoDB" id="236568at2"/>
<comment type="caution">
    <text evidence="4">The sequence shown here is derived from an EMBL/GenBank/DDBJ whole genome shotgun (WGS) entry which is preliminary data.</text>
</comment>
<dbReference type="SMART" id="SM00850">
    <property type="entry name" value="LytTR"/>
    <property type="match status" value="1"/>
</dbReference>
<dbReference type="GO" id="GO:0000156">
    <property type="term" value="F:phosphorelay response regulator activity"/>
    <property type="evidence" value="ECO:0007669"/>
    <property type="project" value="InterPro"/>
</dbReference>
<dbReference type="Pfam" id="PF04397">
    <property type="entry name" value="LytTR"/>
    <property type="match status" value="1"/>
</dbReference>
<evidence type="ECO:0000256" key="1">
    <source>
        <dbReference type="PROSITE-ProRule" id="PRU00169"/>
    </source>
</evidence>
<feature type="domain" description="HTH LytTR-type" evidence="3">
    <location>
        <begin position="133"/>
        <end position="238"/>
    </location>
</feature>
<dbReference type="InterPro" id="IPR007492">
    <property type="entry name" value="LytTR_DNA-bd_dom"/>
</dbReference>
<name>A0A921IVM2_9ACTN</name>
<dbReference type="Gene3D" id="2.40.50.1020">
    <property type="entry name" value="LytTr DNA-binding domain"/>
    <property type="match status" value="1"/>
</dbReference>
<evidence type="ECO:0000259" key="3">
    <source>
        <dbReference type="PROSITE" id="PS50930"/>
    </source>
</evidence>
<dbReference type="AlphaFoldDB" id="A0A921IVM2"/>
<dbReference type="Pfam" id="PF00072">
    <property type="entry name" value="Response_reg"/>
    <property type="match status" value="1"/>
</dbReference>
<evidence type="ECO:0000313" key="5">
    <source>
        <dbReference type="Proteomes" id="UP000753256"/>
    </source>
</evidence>
<dbReference type="Proteomes" id="UP000753256">
    <property type="component" value="Unassembled WGS sequence"/>
</dbReference>
<accession>A0A921IVM2</accession>
<organism evidence="4 5">
    <name type="scientific">Enorma phocaeensis</name>
    <dbReference type="NCBI Taxonomy" id="1871019"/>
    <lineage>
        <taxon>Bacteria</taxon>
        <taxon>Bacillati</taxon>
        <taxon>Actinomycetota</taxon>
        <taxon>Coriobacteriia</taxon>
        <taxon>Coriobacteriales</taxon>
        <taxon>Coriobacteriaceae</taxon>
        <taxon>Enorma</taxon>
    </lineage>
</organism>
<dbReference type="SUPFAM" id="SSF52172">
    <property type="entry name" value="CheY-like"/>
    <property type="match status" value="1"/>
</dbReference>
<dbReference type="GO" id="GO:0003677">
    <property type="term" value="F:DNA binding"/>
    <property type="evidence" value="ECO:0007669"/>
    <property type="project" value="UniProtKB-KW"/>
</dbReference>
<dbReference type="RefSeq" id="WP_102372906.1">
    <property type="nucleotide sequence ID" value="NZ_CALUIL010000047.1"/>
</dbReference>
<dbReference type="InterPro" id="IPR001789">
    <property type="entry name" value="Sig_transdc_resp-reg_receiver"/>
</dbReference>
<evidence type="ECO:0000313" key="4">
    <source>
        <dbReference type="EMBL" id="HJG36900.1"/>
    </source>
</evidence>
<dbReference type="CDD" id="cd17532">
    <property type="entry name" value="REC_LytTR_AlgR-like"/>
    <property type="match status" value="1"/>
</dbReference>
<feature type="domain" description="Response regulatory" evidence="2">
    <location>
        <begin position="3"/>
        <end position="117"/>
    </location>
</feature>
<feature type="modified residue" description="4-aspartylphosphate" evidence="1">
    <location>
        <position position="54"/>
    </location>
</feature>